<keyword evidence="1 6" id="KW-0547">Nucleotide-binding</keyword>
<dbReference type="Pfam" id="PF00271">
    <property type="entry name" value="Helicase_C"/>
    <property type="match status" value="1"/>
</dbReference>
<dbReference type="PANTHER" id="PTHR24031">
    <property type="entry name" value="RNA HELICASE"/>
    <property type="match status" value="1"/>
</dbReference>
<feature type="domain" description="Helicase ATP-binding" evidence="9">
    <location>
        <begin position="103"/>
        <end position="287"/>
    </location>
</feature>
<feature type="region of interest" description="Disordered" evidence="8">
    <location>
        <begin position="582"/>
        <end position="615"/>
    </location>
</feature>
<dbReference type="AlphaFoldDB" id="A0A0V1FZU6"/>
<evidence type="ECO:0000259" key="10">
    <source>
        <dbReference type="PROSITE" id="PS51194"/>
    </source>
</evidence>
<gene>
    <name evidence="11" type="primary">DDX55</name>
    <name evidence="11" type="ORF">T4D_633</name>
</gene>
<keyword evidence="2 6" id="KW-0378">Hydrolase</keyword>
<dbReference type="GO" id="GO:0003724">
    <property type="term" value="F:RNA helicase activity"/>
    <property type="evidence" value="ECO:0007669"/>
    <property type="project" value="UniProtKB-EC"/>
</dbReference>
<evidence type="ECO:0000256" key="2">
    <source>
        <dbReference type="ARBA" id="ARBA00022801"/>
    </source>
</evidence>
<dbReference type="GO" id="GO:0043186">
    <property type="term" value="C:P granule"/>
    <property type="evidence" value="ECO:0007669"/>
    <property type="project" value="UniProtKB-ARBA"/>
</dbReference>
<keyword evidence="3 6" id="KW-0347">Helicase</keyword>
<dbReference type="InterPro" id="IPR027417">
    <property type="entry name" value="P-loop_NTPase"/>
</dbReference>
<dbReference type="EMBL" id="JYDT01000018">
    <property type="protein sequence ID" value="KRY90803.1"/>
    <property type="molecule type" value="Genomic_DNA"/>
</dbReference>
<dbReference type="InterPro" id="IPR000629">
    <property type="entry name" value="RNA-helicase_DEAD-box_CS"/>
</dbReference>
<name>A0A0V1FZU6_TRIPS</name>
<keyword evidence="5 7" id="KW-0694">RNA-binding</keyword>
<dbReference type="CDD" id="cd17960">
    <property type="entry name" value="DEADc_DDX55"/>
    <property type="match status" value="1"/>
</dbReference>
<evidence type="ECO:0000256" key="3">
    <source>
        <dbReference type="ARBA" id="ARBA00022806"/>
    </source>
</evidence>
<dbReference type="Proteomes" id="UP000054995">
    <property type="component" value="Unassembled WGS sequence"/>
</dbReference>
<dbReference type="InterPro" id="IPR014001">
    <property type="entry name" value="Helicase_ATP-bd"/>
</dbReference>
<dbReference type="GO" id="GO:0016887">
    <property type="term" value="F:ATP hydrolysis activity"/>
    <property type="evidence" value="ECO:0007669"/>
    <property type="project" value="RHEA"/>
</dbReference>
<evidence type="ECO:0000313" key="12">
    <source>
        <dbReference type="Proteomes" id="UP000054995"/>
    </source>
</evidence>
<dbReference type="InterPro" id="IPR025313">
    <property type="entry name" value="SPB4-like_CTE"/>
</dbReference>
<evidence type="ECO:0000256" key="5">
    <source>
        <dbReference type="ARBA" id="ARBA00022884"/>
    </source>
</evidence>
<reference evidence="11 12" key="1">
    <citation type="submission" date="2015-01" db="EMBL/GenBank/DDBJ databases">
        <title>Evolution of Trichinella species and genotypes.</title>
        <authorList>
            <person name="Korhonen P.K."/>
            <person name="Edoardo P."/>
            <person name="Giuseppe L.R."/>
            <person name="Gasser R.B."/>
        </authorList>
    </citation>
    <scope>NUCLEOTIDE SEQUENCE [LARGE SCALE GENOMIC DNA]</scope>
    <source>
        <strain evidence="11">ISS470</strain>
    </source>
</reference>
<dbReference type="Gene3D" id="3.40.50.300">
    <property type="entry name" value="P-loop containing nucleotide triphosphate hydrolases"/>
    <property type="match status" value="2"/>
</dbReference>
<evidence type="ECO:0000259" key="9">
    <source>
        <dbReference type="PROSITE" id="PS51192"/>
    </source>
</evidence>
<feature type="domain" description="Helicase C-terminal" evidence="10">
    <location>
        <begin position="334"/>
        <end position="489"/>
    </location>
</feature>
<dbReference type="Pfam" id="PF00270">
    <property type="entry name" value="DEAD"/>
    <property type="match status" value="1"/>
</dbReference>
<dbReference type="InterPro" id="IPR001650">
    <property type="entry name" value="Helicase_C-like"/>
</dbReference>
<organism evidence="11 12">
    <name type="scientific">Trichinella pseudospiralis</name>
    <name type="common">Parasitic roundworm</name>
    <dbReference type="NCBI Taxonomy" id="6337"/>
    <lineage>
        <taxon>Eukaryota</taxon>
        <taxon>Metazoa</taxon>
        <taxon>Ecdysozoa</taxon>
        <taxon>Nematoda</taxon>
        <taxon>Enoplea</taxon>
        <taxon>Dorylaimia</taxon>
        <taxon>Trichinellida</taxon>
        <taxon>Trichinellidae</taxon>
        <taxon>Trichinella</taxon>
    </lineage>
</organism>
<proteinExistence type="inferred from homology"/>
<accession>A0A0V1FZU6</accession>
<dbReference type="PROSITE" id="PS00039">
    <property type="entry name" value="DEAD_ATP_HELICASE"/>
    <property type="match status" value="1"/>
</dbReference>
<dbReference type="EC" id="3.6.4.13" evidence="7"/>
<dbReference type="SMART" id="SM01178">
    <property type="entry name" value="DUF4217"/>
    <property type="match status" value="1"/>
</dbReference>
<dbReference type="SUPFAM" id="SSF52540">
    <property type="entry name" value="P-loop containing nucleoside triphosphate hydrolases"/>
    <property type="match status" value="1"/>
</dbReference>
<protein>
    <recommendedName>
        <fullName evidence="7">ATP-dependent RNA helicase</fullName>
        <ecNumber evidence="7">3.6.4.13</ecNumber>
    </recommendedName>
</protein>
<dbReference type="InterPro" id="IPR011545">
    <property type="entry name" value="DEAD/DEAH_box_helicase_dom"/>
</dbReference>
<comment type="function">
    <text evidence="7">RNA helicase.</text>
</comment>
<keyword evidence="12" id="KW-1185">Reference proteome</keyword>
<keyword evidence="4 6" id="KW-0067">ATP-binding</keyword>
<evidence type="ECO:0000313" key="11">
    <source>
        <dbReference type="EMBL" id="KRY90803.1"/>
    </source>
</evidence>
<evidence type="ECO:0000256" key="1">
    <source>
        <dbReference type="ARBA" id="ARBA00022741"/>
    </source>
</evidence>
<comment type="catalytic activity">
    <reaction evidence="7">
        <text>ATP + H2O = ADP + phosphate + H(+)</text>
        <dbReference type="Rhea" id="RHEA:13065"/>
        <dbReference type="ChEBI" id="CHEBI:15377"/>
        <dbReference type="ChEBI" id="CHEBI:15378"/>
        <dbReference type="ChEBI" id="CHEBI:30616"/>
        <dbReference type="ChEBI" id="CHEBI:43474"/>
        <dbReference type="ChEBI" id="CHEBI:456216"/>
        <dbReference type="EC" id="3.6.4.13"/>
    </reaction>
</comment>
<comment type="domain">
    <text evidence="7">The Q motif is unique to and characteristic of the DEAD box family of RNA helicases and controls ATP binding and hydrolysis.</text>
</comment>
<dbReference type="SMART" id="SM00490">
    <property type="entry name" value="HELICc"/>
    <property type="match status" value="1"/>
</dbReference>
<dbReference type="CDD" id="cd18787">
    <property type="entry name" value="SF2_C_DEAD"/>
    <property type="match status" value="1"/>
</dbReference>
<dbReference type="Pfam" id="PF13959">
    <property type="entry name" value="CTE_SPB4"/>
    <property type="match status" value="1"/>
</dbReference>
<evidence type="ECO:0000256" key="8">
    <source>
        <dbReference type="SAM" id="MobiDB-lite"/>
    </source>
</evidence>
<dbReference type="PROSITE" id="PS51192">
    <property type="entry name" value="HELICASE_ATP_BIND_1"/>
    <property type="match status" value="1"/>
</dbReference>
<dbReference type="SMART" id="SM00487">
    <property type="entry name" value="DEXDc"/>
    <property type="match status" value="1"/>
</dbReference>
<sequence>MTSSTICNNSYFPLILRTCFDCRVQSFFMWNNIPVREDLKEIVKTVLGFTNVTAVQMSWKMNLINQVNQVVPSFTDIFDEETFYLTAFLFVIGSFLVAFKSCIEHFVSFKDVIVQAPTGSGKTLAYVLPVLEILLKEKPEWKKSEIGAVILVPSQELAVQVEKVFSYFLNVTKLRTVIFSGKKNVKKDVKKFCKDGGNIIIATPGRLETLLNLNSENGDFNLKVQFKMVEVFVLDEADRLLELGFSKSLTKIMSHLPKTRRTGLFSATIPKNMAELIKIGMRNPMLIVIDGHKLLLSEEAMLEKPMENDQQTMSTPHGLKIYYSIVAPEAKLAVLRKFLLDHLNEKILIFFSTCRCVDYFGEFLKKIFKKKTKILTIHGKKQNGRQRIFNQFLKMKSGILVATDLMTRGIDVADIDWVVQFDPPRQASWFIHRCGRTARVERSGNALILLMPNEESYPEFLKKNQSVNLSELSLPCSTEDCDKMLEVLRERALSSREILEAGTKAFVSYIQSYCKHDCYIVCSLKTLDVVNVAHCYGLLKLPRMPELAGRDLSQFKRSSVNTSTIAYKDSKKEEKRLQLMEQRRKSNDNKQNSRQAKATGKGAKRKQKISGHQYTAEEVGEIEDDYKMVKKLKTGKISREDFDQHFASD</sequence>
<comment type="similarity">
    <text evidence="6">Belongs to the DEAD box helicase family.</text>
</comment>
<dbReference type="GO" id="GO:0005524">
    <property type="term" value="F:ATP binding"/>
    <property type="evidence" value="ECO:0007669"/>
    <property type="project" value="UniProtKB-UniRule"/>
</dbReference>
<evidence type="ECO:0000256" key="6">
    <source>
        <dbReference type="RuleBase" id="RU000492"/>
    </source>
</evidence>
<dbReference type="OrthoDB" id="7396459at2759"/>
<evidence type="ECO:0000256" key="7">
    <source>
        <dbReference type="RuleBase" id="RU365068"/>
    </source>
</evidence>
<dbReference type="PROSITE" id="PS51194">
    <property type="entry name" value="HELICASE_CTER"/>
    <property type="match status" value="1"/>
</dbReference>
<dbReference type="GO" id="GO:0003723">
    <property type="term" value="F:RNA binding"/>
    <property type="evidence" value="ECO:0007669"/>
    <property type="project" value="UniProtKB-UniRule"/>
</dbReference>
<evidence type="ECO:0000256" key="4">
    <source>
        <dbReference type="ARBA" id="ARBA00022840"/>
    </source>
</evidence>
<comment type="caution">
    <text evidence="11">The sequence shown here is derived from an EMBL/GenBank/DDBJ whole genome shotgun (WGS) entry which is preliminary data.</text>
</comment>